<keyword evidence="3" id="KW-1185">Reference proteome</keyword>
<dbReference type="Proteomes" id="UP000094707">
    <property type="component" value="Plasmid II"/>
</dbReference>
<evidence type="ECO:0000313" key="3">
    <source>
        <dbReference type="Proteomes" id="UP000094707"/>
    </source>
</evidence>
<dbReference type="EMBL" id="LT607757">
    <property type="protein sequence ID" value="SCG86915.1"/>
    <property type="molecule type" value="Genomic_DNA"/>
</dbReference>
<geneLocation type="plasmid" evidence="3">
    <name>ii</name>
</geneLocation>
<dbReference type="AlphaFoldDB" id="A0A1D3L5V3"/>
<feature type="compositionally biased region" description="Basic and acidic residues" evidence="1">
    <location>
        <begin position="1"/>
        <end position="17"/>
    </location>
</feature>
<accession>A0A1D3L5V3</accession>
<evidence type="ECO:0000313" key="2">
    <source>
        <dbReference type="EMBL" id="SCG86915.1"/>
    </source>
</evidence>
<sequence length="40" mass="4779">MATERIHNPRTHKDSRIRQRNTKNGHKGQIMGPYHNNKKK</sequence>
<proteinExistence type="predicted"/>
<gene>
    <name evidence="2" type="ORF">MCBB_PMCBBP0005</name>
</gene>
<dbReference type="KEGG" id="mcub:MCBB_PMCBBP0005"/>
<organism evidence="2 3">
    <name type="scientific">Methanobacterium congolense</name>
    <dbReference type="NCBI Taxonomy" id="118062"/>
    <lineage>
        <taxon>Archaea</taxon>
        <taxon>Methanobacteriati</taxon>
        <taxon>Methanobacteriota</taxon>
        <taxon>Methanomada group</taxon>
        <taxon>Methanobacteria</taxon>
        <taxon>Methanobacteriales</taxon>
        <taxon>Methanobacteriaceae</taxon>
        <taxon>Methanobacterium</taxon>
    </lineage>
</organism>
<evidence type="ECO:0000256" key="1">
    <source>
        <dbReference type="SAM" id="MobiDB-lite"/>
    </source>
</evidence>
<protein>
    <submittedName>
        <fullName evidence="2">Uncharacterized protein</fullName>
    </submittedName>
</protein>
<name>A0A1D3L5V3_9EURY</name>
<feature type="region of interest" description="Disordered" evidence="1">
    <location>
        <begin position="1"/>
        <end position="40"/>
    </location>
</feature>
<reference evidence="2 3" key="1">
    <citation type="submission" date="2016-08" db="EMBL/GenBank/DDBJ databases">
        <authorList>
            <person name="Seilhamer J.J."/>
        </authorList>
    </citation>
    <scope>NUCLEOTIDE SEQUENCE [LARGE SCALE GENOMIC DNA]</scope>
    <source>
        <strain evidence="2">Buetzberg</strain>
        <plasmid evidence="3">Plasmid ii</plasmid>
    </source>
</reference>